<evidence type="ECO:0000313" key="1">
    <source>
        <dbReference type="EMBL" id="QDH24621.1"/>
    </source>
</evidence>
<name>A0A4Y6V7L4_9PROT</name>
<keyword evidence="2" id="KW-1185">Reference proteome</keyword>
<proteinExistence type="predicted"/>
<dbReference type="AlphaFoldDB" id="A0A4Y6V7L4"/>
<dbReference type="Proteomes" id="UP000317214">
    <property type="component" value="Chromosome"/>
</dbReference>
<protein>
    <submittedName>
        <fullName evidence="1">Uncharacterized protein</fullName>
    </submittedName>
</protein>
<dbReference type="KEGG" id="ntn:D5366_04485"/>
<accession>A0A4Y6V7L4</accession>
<sequence>MDIAQTVPDASSDIEFVVKDTSTALSIALDRIGAPGAVATTRSVLGHRNPVRVQGCGDAAGRDPAPILRENASDHHGLFCDNFKLSGLRQTVGLDGNPIAVRQAPCRASCLNPAAQPTMGFLG</sequence>
<gene>
    <name evidence="1" type="ORF">D5366_04485</name>
</gene>
<organism evidence="1 2">
    <name type="scientific">Neokomagataea tanensis</name>
    <dbReference type="NCBI Taxonomy" id="661191"/>
    <lineage>
        <taxon>Bacteria</taxon>
        <taxon>Pseudomonadati</taxon>
        <taxon>Pseudomonadota</taxon>
        <taxon>Alphaproteobacteria</taxon>
        <taxon>Acetobacterales</taxon>
        <taxon>Acetobacteraceae</taxon>
        <taxon>Neokomagataea</taxon>
    </lineage>
</organism>
<reference evidence="1 2" key="1">
    <citation type="submission" date="2018-09" db="EMBL/GenBank/DDBJ databases">
        <title>The complete genome sequence of Neokomagataea tanensis NBRC 106556(T).</title>
        <authorList>
            <person name="Chua K.-O."/>
            <person name="See-Too W.-S."/>
            <person name="Hong K.-W."/>
            <person name="Yin W.-F."/>
            <person name="Chan K.-G."/>
        </authorList>
    </citation>
    <scope>NUCLEOTIDE SEQUENCE [LARGE SCALE GENOMIC DNA]</scope>
    <source>
        <strain evidence="2">AH13 \ NBRC 106556</strain>
    </source>
</reference>
<evidence type="ECO:0000313" key="2">
    <source>
        <dbReference type="Proteomes" id="UP000317214"/>
    </source>
</evidence>
<dbReference type="EMBL" id="CP032485">
    <property type="protein sequence ID" value="QDH24621.1"/>
    <property type="molecule type" value="Genomic_DNA"/>
</dbReference>